<evidence type="ECO:0000313" key="6">
    <source>
        <dbReference type="Proteomes" id="UP000326837"/>
    </source>
</evidence>
<feature type="domain" description="DUF1549" evidence="3">
    <location>
        <begin position="40"/>
        <end position="223"/>
    </location>
</feature>
<evidence type="ECO:0000313" key="5">
    <source>
        <dbReference type="EMBL" id="BBO30699.1"/>
    </source>
</evidence>
<gene>
    <name evidence="5" type="ORF">PLANPX_0311</name>
</gene>
<evidence type="ECO:0000256" key="1">
    <source>
        <dbReference type="SAM" id="MobiDB-lite"/>
    </source>
</evidence>
<evidence type="ECO:0008006" key="7">
    <source>
        <dbReference type="Google" id="ProtNLM"/>
    </source>
</evidence>
<dbReference type="InterPro" id="IPR022655">
    <property type="entry name" value="DUF1553"/>
</dbReference>
<sequence length="545" mass="61041">MPRPFTTFATQLAIGFALLASLAPSTHAGPRQEPKAVAKQVDALLAAELFKSQTELAPACDDATFLRRVWLDLVGDIPTPEHVIAFTLDPSADKRERAVRELLADPQYGLNWARYWRDVIFYRRIEDRALIASNALEADLSGKLNKNVPWDEIAAAFVTATGDVRDNGSTAIIMAQEGRTEETTAEVSRIFLGMQIQCAQCHDHPYDRWKREQFHELAAFFPRIGVRPVRTATSRSFQVVASDRQFKFAKADDGNRPMPEHFMPDLLDPSAPGTQMQPKFFLTTAKLPYGTVDSQRREMLAKYLTRNEWFAVAMVNRLWSEMVGRGFYEPVDDVGPDRTAVAPETLEILAKGFRDADYDVKWLFETIAATEAYQRQSRPRGGAEDESPFAANVPQPLRADQLYNAILSALDVPEAEPKRPGRGGGGLGGQQRDPRTQFNQTFGFDPSEPRESISGSIPQSLAMMNSAQVAGSLRANRGVLSGLVAEIKNNDELVAELYLRTLSREPTEEELTRAKTYFREVGNRKQAVEDFAWALVNSAEFRHRR</sequence>
<keyword evidence="2" id="KW-0732">Signal</keyword>
<dbReference type="InterPro" id="IPR011444">
    <property type="entry name" value="DUF1549"/>
</dbReference>
<feature type="chain" id="PRO_5024834470" description="DUF1549 domain-containing protein" evidence="2">
    <location>
        <begin position="29"/>
        <end position="545"/>
    </location>
</feature>
<dbReference type="EMBL" id="AP021861">
    <property type="protein sequence ID" value="BBO30699.1"/>
    <property type="molecule type" value="Genomic_DNA"/>
</dbReference>
<evidence type="ECO:0000259" key="3">
    <source>
        <dbReference type="Pfam" id="PF07583"/>
    </source>
</evidence>
<name>A0A5K7XC97_9BACT</name>
<feature type="domain" description="DUF1553" evidence="4">
    <location>
        <begin position="296"/>
        <end position="411"/>
    </location>
</feature>
<evidence type="ECO:0000256" key="2">
    <source>
        <dbReference type="SAM" id="SignalP"/>
    </source>
</evidence>
<dbReference type="Pfam" id="PF07587">
    <property type="entry name" value="PSD1"/>
    <property type="match status" value="1"/>
</dbReference>
<dbReference type="PANTHER" id="PTHR35889">
    <property type="entry name" value="CYCLOINULO-OLIGOSACCHARIDE FRUCTANOTRANSFERASE-RELATED"/>
    <property type="match status" value="1"/>
</dbReference>
<dbReference type="KEGG" id="lpav:PLANPX_0311"/>
<dbReference type="Pfam" id="PF07583">
    <property type="entry name" value="PSCyt2"/>
    <property type="match status" value="1"/>
</dbReference>
<dbReference type="PANTHER" id="PTHR35889:SF3">
    <property type="entry name" value="F-BOX DOMAIN-CONTAINING PROTEIN"/>
    <property type="match status" value="1"/>
</dbReference>
<evidence type="ECO:0000259" key="4">
    <source>
        <dbReference type="Pfam" id="PF07587"/>
    </source>
</evidence>
<feature type="region of interest" description="Disordered" evidence="1">
    <location>
        <begin position="413"/>
        <end position="455"/>
    </location>
</feature>
<dbReference type="Proteomes" id="UP000326837">
    <property type="component" value="Chromosome"/>
</dbReference>
<feature type="signal peptide" evidence="2">
    <location>
        <begin position="1"/>
        <end position="28"/>
    </location>
</feature>
<organism evidence="5 6">
    <name type="scientific">Lacipirellula parvula</name>
    <dbReference type="NCBI Taxonomy" id="2650471"/>
    <lineage>
        <taxon>Bacteria</taxon>
        <taxon>Pseudomonadati</taxon>
        <taxon>Planctomycetota</taxon>
        <taxon>Planctomycetia</taxon>
        <taxon>Pirellulales</taxon>
        <taxon>Lacipirellulaceae</taxon>
        <taxon>Lacipirellula</taxon>
    </lineage>
</organism>
<accession>A0A5K7XC97</accession>
<keyword evidence="6" id="KW-1185">Reference proteome</keyword>
<proteinExistence type="predicted"/>
<reference evidence="6" key="1">
    <citation type="submission" date="2019-10" db="EMBL/GenBank/DDBJ databases">
        <title>Lacipirellula parvula gen. nov., sp. nov., representing a lineage of planctomycetes widespread in freshwater anoxic habitats, and description of the family Lacipirellulaceae.</title>
        <authorList>
            <person name="Dedysh S.N."/>
            <person name="Kulichevskaya I.S."/>
            <person name="Beletsky A.V."/>
            <person name="Rakitin A.L."/>
            <person name="Mardanov A.V."/>
            <person name="Ivanova A.A."/>
            <person name="Saltykova V.X."/>
            <person name="Rijpstra W.I.C."/>
            <person name="Sinninghe Damste J.S."/>
            <person name="Ravin N.V."/>
        </authorList>
    </citation>
    <scope>NUCLEOTIDE SEQUENCE [LARGE SCALE GENOMIC DNA]</scope>
    <source>
        <strain evidence="6">PX69</strain>
    </source>
</reference>
<dbReference type="RefSeq" id="WP_152096997.1">
    <property type="nucleotide sequence ID" value="NZ_AP021861.1"/>
</dbReference>
<protein>
    <recommendedName>
        <fullName evidence="7">DUF1549 domain-containing protein</fullName>
    </recommendedName>
</protein>
<dbReference type="AlphaFoldDB" id="A0A5K7XC97"/>